<evidence type="ECO:0000259" key="2">
    <source>
        <dbReference type="Pfam" id="PF14841"/>
    </source>
</evidence>
<dbReference type="SUPFAM" id="SSF48029">
    <property type="entry name" value="FliG"/>
    <property type="match status" value="1"/>
</dbReference>
<keyword evidence="4" id="KW-1185">Reference proteome</keyword>
<dbReference type="GO" id="GO:0003774">
    <property type="term" value="F:cytoskeletal motor activity"/>
    <property type="evidence" value="ECO:0007669"/>
    <property type="project" value="InterPro"/>
</dbReference>
<dbReference type="Gene3D" id="1.10.220.30">
    <property type="match status" value="2"/>
</dbReference>
<proteinExistence type="predicted"/>
<dbReference type="PRINTS" id="PR00954">
    <property type="entry name" value="FLGMOTORFLIG"/>
</dbReference>
<dbReference type="Proteomes" id="UP000324974">
    <property type="component" value="Chromosome"/>
</dbReference>
<dbReference type="RefSeq" id="WP_149108306.1">
    <property type="nucleotide sequence ID" value="NZ_CP042425.1"/>
</dbReference>
<dbReference type="Pfam" id="PF01706">
    <property type="entry name" value="FliG_C"/>
    <property type="match status" value="1"/>
</dbReference>
<keyword evidence="3" id="KW-0969">Cilium</keyword>
<keyword evidence="3" id="KW-0282">Flagellum</keyword>
<dbReference type="GO" id="GO:0009288">
    <property type="term" value="C:bacterial-type flagellum"/>
    <property type="evidence" value="ECO:0007669"/>
    <property type="project" value="InterPro"/>
</dbReference>
<dbReference type="InterPro" id="IPR032779">
    <property type="entry name" value="FliG_M"/>
</dbReference>
<gene>
    <name evidence="3" type="primary">fliG</name>
    <name evidence="3" type="ORF">PX52LOC_00182</name>
</gene>
<sequence length="321" mass="34721">MPDVNGEQLATALIRALPSDLVEQLLSRMGPTAERLRANLLTNAAPASPADLDTALTEFFDLHRILGRGYLPGAAAAGEYRPVAQSSDTVSLQAAPDDPIEELKKLSTDRLIRALEGEPPSAIALILTCLEPTVAGQVMKGMPAEVRADIAMRYSQPGPRNFALVNQIAKAVAEKGNGLIDQPTEAVGADRIADLAAMLRGLPRAERLAVLQKIEAADRDLADSVKAKLFRFSDLNKIEDRPLQQMLTQLNLRTIATALKGADEAVAAKIVKNISARTRELLTEEMEMIGNVSQAKNKEAQDEILAVLRQYEEEGKVSLED</sequence>
<feature type="domain" description="Flagellar motor switch protein FliG middle" evidence="2">
    <location>
        <begin position="110"/>
        <end position="175"/>
    </location>
</feature>
<organism evidence="3 4">
    <name type="scientific">Limnoglobus roseus</name>
    <dbReference type="NCBI Taxonomy" id="2598579"/>
    <lineage>
        <taxon>Bacteria</taxon>
        <taxon>Pseudomonadati</taxon>
        <taxon>Planctomycetota</taxon>
        <taxon>Planctomycetia</taxon>
        <taxon>Gemmatales</taxon>
        <taxon>Gemmataceae</taxon>
        <taxon>Limnoglobus</taxon>
    </lineage>
</organism>
<dbReference type="PANTHER" id="PTHR30534">
    <property type="entry name" value="FLAGELLAR MOTOR SWITCH PROTEIN FLIG"/>
    <property type="match status" value="1"/>
</dbReference>
<dbReference type="InterPro" id="IPR011002">
    <property type="entry name" value="FliG_a-hlx"/>
</dbReference>
<accession>A0A5C1A830</accession>
<dbReference type="Pfam" id="PF14841">
    <property type="entry name" value="FliG_M"/>
    <property type="match status" value="1"/>
</dbReference>
<dbReference type="AlphaFoldDB" id="A0A5C1A830"/>
<dbReference type="GO" id="GO:0006935">
    <property type="term" value="P:chemotaxis"/>
    <property type="evidence" value="ECO:0007669"/>
    <property type="project" value="InterPro"/>
</dbReference>
<dbReference type="KEGG" id="lrs:PX52LOC_00182"/>
<name>A0A5C1A830_9BACT</name>
<evidence type="ECO:0000313" key="4">
    <source>
        <dbReference type="Proteomes" id="UP000324974"/>
    </source>
</evidence>
<keyword evidence="3" id="KW-0966">Cell projection</keyword>
<dbReference type="InterPro" id="IPR023087">
    <property type="entry name" value="Flg_Motor_Flig_C"/>
</dbReference>
<feature type="domain" description="Flagellar motor switch protein FliG C-terminal" evidence="1">
    <location>
        <begin position="213"/>
        <end position="319"/>
    </location>
</feature>
<dbReference type="EMBL" id="CP042425">
    <property type="protein sequence ID" value="QEL13328.1"/>
    <property type="molecule type" value="Genomic_DNA"/>
</dbReference>
<dbReference type="PANTHER" id="PTHR30534:SF0">
    <property type="entry name" value="FLAGELLAR MOTOR SWITCH PROTEIN FLIG"/>
    <property type="match status" value="1"/>
</dbReference>
<protein>
    <submittedName>
        <fullName evidence="3">Flagellar motor switch protein FliG</fullName>
    </submittedName>
</protein>
<evidence type="ECO:0000313" key="3">
    <source>
        <dbReference type="EMBL" id="QEL13328.1"/>
    </source>
</evidence>
<evidence type="ECO:0000259" key="1">
    <source>
        <dbReference type="Pfam" id="PF01706"/>
    </source>
</evidence>
<dbReference type="GO" id="GO:0071973">
    <property type="term" value="P:bacterial-type flagellum-dependent cell motility"/>
    <property type="evidence" value="ECO:0007669"/>
    <property type="project" value="InterPro"/>
</dbReference>
<dbReference type="OrthoDB" id="9780302at2"/>
<dbReference type="InterPro" id="IPR000090">
    <property type="entry name" value="Flg_Motor_Flig"/>
</dbReference>
<reference evidence="4" key="1">
    <citation type="submission" date="2019-08" db="EMBL/GenBank/DDBJ databases">
        <title>Limnoglobus roseus gen. nov., sp. nov., a novel freshwater planctomycete with a giant genome from the family Gemmataceae.</title>
        <authorList>
            <person name="Kulichevskaya I.S."/>
            <person name="Naumoff D.G."/>
            <person name="Miroshnikov K."/>
            <person name="Ivanova A."/>
            <person name="Philippov D.A."/>
            <person name="Hakobyan A."/>
            <person name="Rijpstra I.C."/>
            <person name="Sinninghe Damste J.S."/>
            <person name="Liesack W."/>
            <person name="Dedysh S.N."/>
        </authorList>
    </citation>
    <scope>NUCLEOTIDE SEQUENCE [LARGE SCALE GENOMIC DNA]</scope>
    <source>
        <strain evidence="4">PX52</strain>
    </source>
</reference>